<feature type="domain" description="Sushi" evidence="10">
    <location>
        <begin position="15"/>
        <end position="73"/>
    </location>
</feature>
<reference evidence="11" key="2">
    <citation type="submission" date="2025-08" db="UniProtKB">
        <authorList>
            <consortium name="Ensembl"/>
        </authorList>
    </citation>
    <scope>IDENTIFICATION</scope>
</reference>
<feature type="disulfide bond" evidence="8">
    <location>
        <begin position="44"/>
        <end position="71"/>
    </location>
</feature>
<feature type="domain" description="EGF-like" evidence="9">
    <location>
        <begin position="277"/>
        <end position="309"/>
    </location>
</feature>
<dbReference type="SMART" id="SM00181">
    <property type="entry name" value="EGF"/>
    <property type="match status" value="2"/>
</dbReference>
<dbReference type="PANTHER" id="PTHR46393:SF7">
    <property type="entry name" value="COMPLEMENT C2"/>
    <property type="match status" value="1"/>
</dbReference>
<feature type="domain" description="Sushi" evidence="10">
    <location>
        <begin position="132"/>
        <end position="190"/>
    </location>
</feature>
<dbReference type="GeneTree" id="ENSGT00940000156061"/>
<dbReference type="Pfam" id="PF00084">
    <property type="entry name" value="Sushi"/>
    <property type="match status" value="4"/>
</dbReference>
<dbReference type="InterPro" id="IPR000742">
    <property type="entry name" value="EGF"/>
</dbReference>
<dbReference type="Gene3D" id="2.10.70.10">
    <property type="entry name" value="Complement Module, domain 1"/>
    <property type="match status" value="4"/>
</dbReference>
<dbReference type="PROSITE" id="PS50923">
    <property type="entry name" value="SUSHI"/>
    <property type="match status" value="4"/>
</dbReference>
<dbReference type="CDD" id="cd00033">
    <property type="entry name" value="CCP"/>
    <property type="match status" value="4"/>
</dbReference>
<dbReference type="PROSITE" id="PS01186">
    <property type="entry name" value="EGF_2"/>
    <property type="match status" value="1"/>
</dbReference>
<evidence type="ECO:0000313" key="12">
    <source>
        <dbReference type="Proteomes" id="UP000472272"/>
    </source>
</evidence>
<evidence type="ECO:0000256" key="6">
    <source>
        <dbReference type="ARBA" id="ARBA00023180"/>
    </source>
</evidence>
<evidence type="ECO:0000259" key="10">
    <source>
        <dbReference type="PROSITE" id="PS50923"/>
    </source>
</evidence>
<proteinExistence type="predicted"/>
<dbReference type="PROSITE" id="PS50026">
    <property type="entry name" value="EGF_3"/>
    <property type="match status" value="1"/>
</dbReference>
<dbReference type="SMART" id="SM00032">
    <property type="entry name" value="CCP"/>
    <property type="match status" value="4"/>
</dbReference>
<feature type="disulfide bond" evidence="8">
    <location>
        <begin position="161"/>
        <end position="188"/>
    </location>
</feature>
<keyword evidence="3" id="KW-0732">Signal</keyword>
<organism evidence="11 12">
    <name type="scientific">Podarcis muralis</name>
    <name type="common">Wall lizard</name>
    <name type="synonym">Lacerta muralis</name>
    <dbReference type="NCBI Taxonomy" id="64176"/>
    <lineage>
        <taxon>Eukaryota</taxon>
        <taxon>Metazoa</taxon>
        <taxon>Chordata</taxon>
        <taxon>Craniata</taxon>
        <taxon>Vertebrata</taxon>
        <taxon>Euteleostomi</taxon>
        <taxon>Lepidosauria</taxon>
        <taxon>Squamata</taxon>
        <taxon>Bifurcata</taxon>
        <taxon>Unidentata</taxon>
        <taxon>Episquamata</taxon>
        <taxon>Laterata</taxon>
        <taxon>Lacertibaenia</taxon>
        <taxon>Lacertidae</taxon>
        <taxon>Podarcis</taxon>
    </lineage>
</organism>
<evidence type="ECO:0000256" key="2">
    <source>
        <dbReference type="ARBA" id="ARBA00022659"/>
    </source>
</evidence>
<evidence type="ECO:0000313" key="11">
    <source>
        <dbReference type="Ensembl" id="ENSPMRP00000033516.1"/>
    </source>
</evidence>
<evidence type="ECO:0000256" key="5">
    <source>
        <dbReference type="ARBA" id="ARBA00023157"/>
    </source>
</evidence>
<dbReference type="PANTHER" id="PTHR46393">
    <property type="entry name" value="SUSHI DOMAIN-CONTAINING PROTEIN"/>
    <property type="match status" value="1"/>
</dbReference>
<feature type="disulfide bond" evidence="7">
    <location>
        <begin position="299"/>
        <end position="308"/>
    </location>
</feature>
<dbReference type="AlphaFoldDB" id="A0A670K9P1"/>
<keyword evidence="5 7" id="KW-1015">Disulfide bond</keyword>
<keyword evidence="4" id="KW-0677">Repeat</keyword>
<dbReference type="Proteomes" id="UP000472272">
    <property type="component" value="Chromosome 17"/>
</dbReference>
<evidence type="ECO:0000256" key="8">
    <source>
        <dbReference type="PROSITE-ProRule" id="PRU00302"/>
    </source>
</evidence>
<dbReference type="InterPro" id="IPR035976">
    <property type="entry name" value="Sushi/SCR/CCP_sf"/>
</dbReference>
<evidence type="ECO:0000259" key="9">
    <source>
        <dbReference type="PROSITE" id="PS50026"/>
    </source>
</evidence>
<reference evidence="11 12" key="1">
    <citation type="journal article" date="2019" name="Proc. Natl. Acad. Sci. U.S.A.">
        <title>Regulatory changes in pterin and carotenoid genes underlie balanced color polymorphisms in the wall lizard.</title>
        <authorList>
            <person name="Andrade P."/>
            <person name="Pinho C."/>
            <person name="Perez I de Lanuza G."/>
            <person name="Afonso S."/>
            <person name="Brejcha J."/>
            <person name="Rubin C.J."/>
            <person name="Wallerman O."/>
            <person name="Pereira P."/>
            <person name="Sabatino S.J."/>
            <person name="Bellati A."/>
            <person name="Pellitteri-Rosa D."/>
            <person name="Bosakova Z."/>
            <person name="Bunikis I."/>
            <person name="Carretero M.A."/>
            <person name="Feiner N."/>
            <person name="Marsik P."/>
            <person name="Pauperio F."/>
            <person name="Salvi D."/>
            <person name="Soler L."/>
            <person name="While G.M."/>
            <person name="Uller T."/>
            <person name="Font E."/>
            <person name="Andersson L."/>
            <person name="Carneiro M."/>
        </authorList>
    </citation>
    <scope>NUCLEOTIDE SEQUENCE</scope>
</reference>
<name>A0A670K9P1_PODMU</name>
<keyword evidence="1 7" id="KW-0245">EGF-like domain</keyword>
<dbReference type="PROSITE" id="PS00022">
    <property type="entry name" value="EGF_1"/>
    <property type="match status" value="1"/>
</dbReference>
<comment type="caution">
    <text evidence="7">Lacks conserved residue(s) required for the propagation of feature annotation.</text>
</comment>
<gene>
    <name evidence="11" type="primary">SVEP1</name>
</gene>
<dbReference type="InterPro" id="IPR000436">
    <property type="entry name" value="Sushi_SCR_CCP_dom"/>
</dbReference>
<reference evidence="11" key="3">
    <citation type="submission" date="2025-09" db="UniProtKB">
        <authorList>
            <consortium name="Ensembl"/>
        </authorList>
    </citation>
    <scope>IDENTIFICATION</scope>
</reference>
<dbReference type="SUPFAM" id="SSF57535">
    <property type="entry name" value="Complement control module/SCR domain"/>
    <property type="match status" value="4"/>
</dbReference>
<dbReference type="Pfam" id="PF07974">
    <property type="entry name" value="EGF_2"/>
    <property type="match status" value="2"/>
</dbReference>
<evidence type="ECO:0000256" key="3">
    <source>
        <dbReference type="ARBA" id="ARBA00022729"/>
    </source>
</evidence>
<keyword evidence="12" id="KW-1185">Reference proteome</keyword>
<keyword evidence="2 8" id="KW-0768">Sushi</keyword>
<dbReference type="Gene3D" id="2.10.25.10">
    <property type="entry name" value="Laminin"/>
    <property type="match status" value="2"/>
</dbReference>
<feature type="domain" description="Sushi" evidence="10">
    <location>
        <begin position="191"/>
        <end position="247"/>
    </location>
</feature>
<accession>A0A670K9P1</accession>
<sequence>ALSSLTTGFFSLAGIRCEPPPRVENALPVVIEKTYYRSNISFVCNFGYHLLGPENITCLANGTWSKPFPSCKETRCEDPEFIENGNALYENNTVGSRAAYYCNRGYSLEGEPIAECTEAGTWSHPIPQCKPNPCPVPFIIPENALLSETTFYVGQKVFIKCREGYQLRGPSVITCNSDEAWTPTRAKCEKISCGPPAHVANALVRGTFHQYGDVVTYSCYSGYMLEGSLRSVCLENATWTTPPACRAICRFPCQNGGVCERPNVCSCPDGWMGRLCEEPICILHCLNGGRCVAPYQCDCQAGWTGSRCHQGKPVLLCASRYLTASSVMLICNCSWEALRDNVVILSLHATPVY</sequence>
<dbReference type="Ensembl" id="ENSPMRT00000035557.1">
    <property type="protein sequence ID" value="ENSPMRP00000033516.1"/>
    <property type="gene ID" value="ENSPMRG00000021582.1"/>
</dbReference>
<dbReference type="SUPFAM" id="SSF57196">
    <property type="entry name" value="EGF/Laminin"/>
    <property type="match status" value="1"/>
</dbReference>
<protein>
    <submittedName>
        <fullName evidence="11">Sushi, von Willebrand factor type A, EGF and pentraxin domain containing 1</fullName>
    </submittedName>
</protein>
<evidence type="ECO:0000256" key="4">
    <source>
        <dbReference type="ARBA" id="ARBA00022737"/>
    </source>
</evidence>
<dbReference type="InterPro" id="IPR013111">
    <property type="entry name" value="EGF_extracell"/>
</dbReference>
<evidence type="ECO:0000256" key="1">
    <source>
        <dbReference type="ARBA" id="ARBA00022536"/>
    </source>
</evidence>
<dbReference type="FunFam" id="2.10.25.10:FF:000225">
    <property type="entry name" value="Sushi, von Willebrand factor type A, EGF and pentraxin domain containing 1"/>
    <property type="match status" value="1"/>
</dbReference>
<keyword evidence="6" id="KW-0325">Glycoprotein</keyword>
<feature type="disulfide bond" evidence="8">
    <location>
        <begin position="102"/>
        <end position="129"/>
    </location>
</feature>
<evidence type="ECO:0000256" key="7">
    <source>
        <dbReference type="PROSITE-ProRule" id="PRU00076"/>
    </source>
</evidence>
<feature type="disulfide bond" evidence="7">
    <location>
        <begin position="281"/>
        <end position="291"/>
    </location>
</feature>
<feature type="domain" description="Sushi" evidence="10">
    <location>
        <begin position="74"/>
        <end position="131"/>
    </location>
</feature>